<dbReference type="InterPro" id="IPR036908">
    <property type="entry name" value="RlpA-like_sf"/>
</dbReference>
<evidence type="ECO:0000256" key="2">
    <source>
        <dbReference type="SAM" id="SignalP"/>
    </source>
</evidence>
<proteinExistence type="inferred from homology"/>
<feature type="signal peptide" evidence="2">
    <location>
        <begin position="1"/>
        <end position="20"/>
    </location>
</feature>
<accession>B8EQE4</accession>
<dbReference type="CDD" id="cd22268">
    <property type="entry name" value="DPBB_RlpA-like"/>
    <property type="match status" value="1"/>
</dbReference>
<dbReference type="STRING" id="395965.Msil_3250"/>
<dbReference type="KEGG" id="msl:Msil_3250"/>
<organism evidence="4 5">
    <name type="scientific">Methylocella silvestris (strain DSM 15510 / CIP 108128 / LMG 27833 / NCIMB 13906 / BL2)</name>
    <dbReference type="NCBI Taxonomy" id="395965"/>
    <lineage>
        <taxon>Bacteria</taxon>
        <taxon>Pseudomonadati</taxon>
        <taxon>Pseudomonadota</taxon>
        <taxon>Alphaproteobacteria</taxon>
        <taxon>Hyphomicrobiales</taxon>
        <taxon>Beijerinckiaceae</taxon>
        <taxon>Methylocella</taxon>
    </lineage>
</organism>
<evidence type="ECO:0000313" key="4">
    <source>
        <dbReference type="EMBL" id="ACK52157.1"/>
    </source>
</evidence>
<protein>
    <submittedName>
        <fullName evidence="4">Rare lipoprotein A</fullName>
    </submittedName>
</protein>
<name>B8EQE4_METSB</name>
<dbReference type="Proteomes" id="UP000002257">
    <property type="component" value="Chromosome"/>
</dbReference>
<dbReference type="Pfam" id="PF03330">
    <property type="entry name" value="DPBB_1"/>
    <property type="match status" value="1"/>
</dbReference>
<dbReference type="SUPFAM" id="SSF50685">
    <property type="entry name" value="Barwin-like endoglucanases"/>
    <property type="match status" value="1"/>
</dbReference>
<comment type="similarity">
    <text evidence="1">Belongs to the RlpA family.</text>
</comment>
<feature type="chain" id="PRO_5002871578" evidence="2">
    <location>
        <begin position="21"/>
        <end position="103"/>
    </location>
</feature>
<dbReference type="InterPro" id="IPR012997">
    <property type="entry name" value="RplA"/>
</dbReference>
<keyword evidence="5" id="KW-1185">Reference proteome</keyword>
<dbReference type="InterPro" id="IPR009009">
    <property type="entry name" value="RlpA-like_DPBB"/>
</dbReference>
<dbReference type="EMBL" id="CP001280">
    <property type="protein sequence ID" value="ACK52157.1"/>
    <property type="molecule type" value="Genomic_DNA"/>
</dbReference>
<reference evidence="4 5" key="1">
    <citation type="journal article" date="2010" name="J. Bacteriol.">
        <title>Complete genome sequence of the aerobic facultative methanotroph Methylocella silvestris BL2.</title>
        <authorList>
            <person name="Chen Y."/>
            <person name="Crombie A."/>
            <person name="Rahman M.T."/>
            <person name="Dedysh S.N."/>
            <person name="Liesack W."/>
            <person name="Stott M.B."/>
            <person name="Alam M."/>
            <person name="Theisen A.R."/>
            <person name="Murrell J.C."/>
            <person name="Dunfield P.F."/>
        </authorList>
    </citation>
    <scope>NUCLEOTIDE SEQUENCE [LARGE SCALE GENOMIC DNA]</scope>
    <source>
        <strain evidence="5">DSM 15510 / CIP 108128 / LMG 27833 / NCIMB 13906 / BL2</strain>
    </source>
</reference>
<dbReference type="HOGENOM" id="CLU_042923_7_2_5"/>
<feature type="domain" description="RlpA-like protein double-psi beta-barrel" evidence="3">
    <location>
        <begin position="36"/>
        <end position="97"/>
    </location>
</feature>
<keyword evidence="4" id="KW-0449">Lipoprotein</keyword>
<gene>
    <name evidence="4" type="ordered locus">Msil_3250</name>
</gene>
<evidence type="ECO:0000256" key="1">
    <source>
        <dbReference type="RuleBase" id="RU003495"/>
    </source>
</evidence>
<dbReference type="AlphaFoldDB" id="B8EQE4"/>
<dbReference type="PANTHER" id="PTHR34183">
    <property type="entry name" value="ENDOLYTIC PEPTIDOGLYCAN TRANSGLYCOSYLASE RLPA"/>
    <property type="match status" value="1"/>
</dbReference>
<keyword evidence="2" id="KW-0732">Signal</keyword>
<dbReference type="RefSeq" id="WP_012592226.1">
    <property type="nucleotide sequence ID" value="NC_011666.1"/>
</dbReference>
<dbReference type="Gene3D" id="2.40.40.10">
    <property type="entry name" value="RlpA-like domain"/>
    <property type="match status" value="1"/>
</dbReference>
<dbReference type="eggNOG" id="COG0797">
    <property type="taxonomic scope" value="Bacteria"/>
</dbReference>
<dbReference type="NCBIfam" id="TIGR00413">
    <property type="entry name" value="rlpA"/>
    <property type="match status" value="1"/>
</dbReference>
<evidence type="ECO:0000259" key="3">
    <source>
        <dbReference type="Pfam" id="PF03330"/>
    </source>
</evidence>
<sequence>MKKTIMVATALLSISATAQAQSWTGKASYYRGRGHMTCAHRSLPFGTHVRVTNLSNKRSVLLVVNDRGPFIAGRIVDVSTGAADALGFRHQGVARVALETVLN</sequence>
<dbReference type="PANTHER" id="PTHR34183:SF8">
    <property type="entry name" value="ENDOLYTIC PEPTIDOGLYCAN TRANSGLYCOSYLASE RLPA-RELATED"/>
    <property type="match status" value="1"/>
</dbReference>
<evidence type="ECO:0000313" key="5">
    <source>
        <dbReference type="Proteomes" id="UP000002257"/>
    </source>
</evidence>